<evidence type="ECO:0000256" key="4">
    <source>
        <dbReference type="ARBA" id="ARBA00022679"/>
    </source>
</evidence>
<comment type="subcellular location">
    <subcellularLocation>
        <location evidence="1">Membrane</location>
        <topology evidence="1">Multi-pass membrane protein</topology>
    </subcellularLocation>
</comment>
<evidence type="ECO:0000256" key="1">
    <source>
        <dbReference type="ARBA" id="ARBA00004141"/>
    </source>
</evidence>
<proteinExistence type="predicted"/>
<dbReference type="GO" id="GO:0016020">
    <property type="term" value="C:membrane"/>
    <property type="evidence" value="ECO:0007669"/>
    <property type="project" value="UniProtKB-SubCell"/>
</dbReference>
<keyword evidence="9" id="KW-0472">Membrane</keyword>
<organism evidence="12 13">
    <name type="scientific">Ditylenchus destructor</name>
    <dbReference type="NCBI Taxonomy" id="166010"/>
    <lineage>
        <taxon>Eukaryota</taxon>
        <taxon>Metazoa</taxon>
        <taxon>Ecdysozoa</taxon>
        <taxon>Nematoda</taxon>
        <taxon>Chromadorea</taxon>
        <taxon>Rhabditida</taxon>
        <taxon>Tylenchina</taxon>
        <taxon>Tylenchomorpha</taxon>
        <taxon>Sphaerularioidea</taxon>
        <taxon>Anguinidae</taxon>
        <taxon>Anguininae</taxon>
        <taxon>Ditylenchus</taxon>
    </lineage>
</organism>
<keyword evidence="10" id="KW-0275">Fatty acid biosynthesis</keyword>
<evidence type="ECO:0000256" key="2">
    <source>
        <dbReference type="ARBA" id="ARBA00005194"/>
    </source>
</evidence>
<keyword evidence="4" id="KW-0808">Transferase</keyword>
<comment type="pathway">
    <text evidence="2">Lipid metabolism; fatty acid biosynthesis.</text>
</comment>
<keyword evidence="8" id="KW-0443">Lipid metabolism</keyword>
<dbReference type="GO" id="GO:0006633">
    <property type="term" value="P:fatty acid biosynthetic process"/>
    <property type="evidence" value="ECO:0007669"/>
    <property type="project" value="UniProtKB-KW"/>
</dbReference>
<evidence type="ECO:0000256" key="6">
    <source>
        <dbReference type="ARBA" id="ARBA00022832"/>
    </source>
</evidence>
<evidence type="ECO:0000256" key="9">
    <source>
        <dbReference type="ARBA" id="ARBA00023136"/>
    </source>
</evidence>
<gene>
    <name evidence="12" type="ORF">DdX_13428</name>
</gene>
<evidence type="ECO:0000256" key="10">
    <source>
        <dbReference type="ARBA" id="ARBA00023160"/>
    </source>
</evidence>
<sequence length="122" mass="13529">MGAAVVLLLAVAIAAGAAYQLGYLDIYIEQAKLKINEAQSKQQYYFIHALMYAYYAARAIGIRIPPNFAQLLTAAQIIQIMESLVISFRSSEILRYYIEGGVSLLQINFLSASTDSCVREQI</sequence>
<reference evidence="12" key="1">
    <citation type="submission" date="2022-01" db="EMBL/GenBank/DDBJ databases">
        <title>Genome Sequence Resource for Two Populations of Ditylenchus destructor, the Migratory Endoparasitic Phytonematode.</title>
        <authorList>
            <person name="Zhang H."/>
            <person name="Lin R."/>
            <person name="Xie B."/>
        </authorList>
    </citation>
    <scope>NUCLEOTIDE SEQUENCE</scope>
    <source>
        <strain evidence="12">BazhouSP</strain>
    </source>
</reference>
<protein>
    <submittedName>
        <fullName evidence="12">GNS1/SUR4 family domain-containing protein</fullName>
    </submittedName>
</protein>
<dbReference type="GO" id="GO:0009922">
    <property type="term" value="F:fatty acid elongase activity"/>
    <property type="evidence" value="ECO:0007669"/>
    <property type="project" value="InterPro"/>
</dbReference>
<keyword evidence="5" id="KW-0812">Transmembrane</keyword>
<feature type="chain" id="PRO_5042244675" evidence="11">
    <location>
        <begin position="19"/>
        <end position="122"/>
    </location>
</feature>
<dbReference type="Pfam" id="PF01151">
    <property type="entry name" value="ELO"/>
    <property type="match status" value="1"/>
</dbReference>
<dbReference type="EMBL" id="JAKKPZ010000053">
    <property type="protein sequence ID" value="KAI1705815.1"/>
    <property type="molecule type" value="Genomic_DNA"/>
</dbReference>
<accession>A0AAD4MWS4</accession>
<keyword evidence="13" id="KW-1185">Reference proteome</keyword>
<feature type="signal peptide" evidence="11">
    <location>
        <begin position="1"/>
        <end position="18"/>
    </location>
</feature>
<dbReference type="Proteomes" id="UP001201812">
    <property type="component" value="Unassembled WGS sequence"/>
</dbReference>
<evidence type="ECO:0000256" key="5">
    <source>
        <dbReference type="ARBA" id="ARBA00022692"/>
    </source>
</evidence>
<evidence type="ECO:0000256" key="7">
    <source>
        <dbReference type="ARBA" id="ARBA00022989"/>
    </source>
</evidence>
<comment type="caution">
    <text evidence="12">The sequence shown here is derived from an EMBL/GenBank/DDBJ whole genome shotgun (WGS) entry which is preliminary data.</text>
</comment>
<evidence type="ECO:0000256" key="11">
    <source>
        <dbReference type="SAM" id="SignalP"/>
    </source>
</evidence>
<evidence type="ECO:0000313" key="13">
    <source>
        <dbReference type="Proteomes" id="UP001201812"/>
    </source>
</evidence>
<evidence type="ECO:0000256" key="8">
    <source>
        <dbReference type="ARBA" id="ARBA00023098"/>
    </source>
</evidence>
<evidence type="ECO:0000313" key="12">
    <source>
        <dbReference type="EMBL" id="KAI1705815.1"/>
    </source>
</evidence>
<keyword evidence="7" id="KW-1133">Transmembrane helix</keyword>
<keyword evidence="6" id="KW-0276">Fatty acid metabolism</keyword>
<name>A0AAD4MWS4_9BILA</name>
<evidence type="ECO:0000256" key="3">
    <source>
        <dbReference type="ARBA" id="ARBA00022516"/>
    </source>
</evidence>
<keyword evidence="11" id="KW-0732">Signal</keyword>
<dbReference type="AlphaFoldDB" id="A0AAD4MWS4"/>
<dbReference type="InterPro" id="IPR002076">
    <property type="entry name" value="ELO_fam"/>
</dbReference>
<keyword evidence="3" id="KW-0444">Lipid biosynthesis</keyword>